<sequence>MHPDNHIYHGLGKRSFSKWHHIIRDLGVDVQKGVSLSSPRRGQKSPAKILKSKLILESISISVPNVLEGPTARLYIDNMTLSTNEHLAQFFQAADWFVKTQDERGGWPIPVRRKFASDFYPVLESGWYSGMGQGHALSLLSRAFALTSKREYAEACSRALEKIFDLPGTQHGVQAVFVEKYVWYEEYPTNPSTFVLNGFMYALLGLYDVKSLEIPGAWRKAIQLYNSGLTSLKTMLPLYDTGSGTFYDLRHFTVTGIAPNPARLDYHVTHINQLLTFATFEQDSIFSTTAERWIGYTQGDRAPHN</sequence>
<dbReference type="AlphaFoldDB" id="A0A8J2K378"/>
<keyword evidence="10" id="KW-0472">Membrane</keyword>
<evidence type="ECO:0000256" key="5">
    <source>
        <dbReference type="ARBA" id="ARBA00005584"/>
    </source>
</evidence>
<comment type="similarity">
    <text evidence="5">Belongs to the D-glucuronyl C5-epimerase family.</text>
</comment>
<dbReference type="PANTHER" id="PTHR13174">
    <property type="entry name" value="D-GLUCURONYL C5-EPIMERASE"/>
    <property type="match status" value="1"/>
</dbReference>
<protein>
    <recommendedName>
        <fullName evidence="6">heparosan-N-sulfate-glucuronate 5-epimerase</fullName>
        <ecNumber evidence="6">5.1.3.17</ecNumber>
    </recommendedName>
</protein>
<gene>
    <name evidence="15" type="ORF">AFUS01_LOCUS15836</name>
</gene>
<evidence type="ECO:0000256" key="9">
    <source>
        <dbReference type="ARBA" id="ARBA00022989"/>
    </source>
</evidence>
<reference evidence="15" key="1">
    <citation type="submission" date="2021-06" db="EMBL/GenBank/DDBJ databases">
        <authorList>
            <person name="Hodson N. C."/>
            <person name="Mongue J. A."/>
            <person name="Jaron S. K."/>
        </authorList>
    </citation>
    <scope>NUCLEOTIDE SEQUENCE</scope>
</reference>
<dbReference type="OrthoDB" id="5914444at2759"/>
<evidence type="ECO:0000256" key="1">
    <source>
        <dbReference type="ARBA" id="ARBA00000434"/>
    </source>
</evidence>
<keyword evidence="16" id="KW-1185">Reference proteome</keyword>
<evidence type="ECO:0000313" key="16">
    <source>
        <dbReference type="Proteomes" id="UP000708208"/>
    </source>
</evidence>
<dbReference type="Pfam" id="PF06662">
    <property type="entry name" value="C5-epim_C"/>
    <property type="match status" value="1"/>
</dbReference>
<comment type="pathway">
    <text evidence="3">Glycan metabolism; heparin biosynthesis.</text>
</comment>
<comment type="caution">
    <text evidence="15">The sequence shown here is derived from an EMBL/GenBank/DDBJ whole genome shotgun (WGS) entry which is preliminary data.</text>
</comment>
<evidence type="ECO:0000256" key="6">
    <source>
        <dbReference type="ARBA" id="ARBA00012087"/>
    </source>
</evidence>
<dbReference type="GO" id="GO:0047464">
    <property type="term" value="F:heparosan-N-sulfate-glucuronate 5-epimerase activity"/>
    <property type="evidence" value="ECO:0007669"/>
    <property type="project" value="UniProtKB-EC"/>
</dbReference>
<comment type="subcellular location">
    <subcellularLocation>
        <location evidence="12">Endomembrane system</location>
        <topology evidence="12">Single-pass membrane protein</topology>
    </subcellularLocation>
    <subcellularLocation>
        <location evidence="2">Membrane</location>
        <topology evidence="2">Single-pass type II membrane protein</topology>
    </subcellularLocation>
</comment>
<accession>A0A8J2K378</accession>
<feature type="domain" description="D-glucuronyl C5-epimerase C-terminal" evidence="13">
    <location>
        <begin position="101"/>
        <end position="294"/>
    </location>
</feature>
<dbReference type="EC" id="5.1.3.17" evidence="6"/>
<keyword evidence="8" id="KW-0735">Signal-anchor</keyword>
<dbReference type="InterPro" id="IPR059154">
    <property type="entry name" value="Glce_b_sandwich"/>
</dbReference>
<dbReference type="GO" id="GO:0005794">
    <property type="term" value="C:Golgi apparatus"/>
    <property type="evidence" value="ECO:0007669"/>
    <property type="project" value="TreeGrafter"/>
</dbReference>
<keyword evidence="11" id="KW-0413">Isomerase</keyword>
<organism evidence="15 16">
    <name type="scientific">Allacma fusca</name>
    <dbReference type="NCBI Taxonomy" id="39272"/>
    <lineage>
        <taxon>Eukaryota</taxon>
        <taxon>Metazoa</taxon>
        <taxon>Ecdysozoa</taxon>
        <taxon>Arthropoda</taxon>
        <taxon>Hexapoda</taxon>
        <taxon>Collembola</taxon>
        <taxon>Symphypleona</taxon>
        <taxon>Sminthuridae</taxon>
        <taxon>Allacma</taxon>
    </lineage>
</organism>
<proteinExistence type="inferred from homology"/>
<evidence type="ECO:0000256" key="12">
    <source>
        <dbReference type="ARBA" id="ARBA00037847"/>
    </source>
</evidence>
<evidence type="ECO:0000256" key="7">
    <source>
        <dbReference type="ARBA" id="ARBA00022692"/>
    </source>
</evidence>
<dbReference type="PANTHER" id="PTHR13174:SF3">
    <property type="entry name" value="D-GLUCURONYL C5-EPIMERASE"/>
    <property type="match status" value="1"/>
</dbReference>
<dbReference type="Pfam" id="PF21174">
    <property type="entry name" value="Glce_b_sandwich"/>
    <property type="match status" value="1"/>
</dbReference>
<name>A0A8J2K378_9HEXA</name>
<dbReference type="InterPro" id="IPR010598">
    <property type="entry name" value="C5-epim_C"/>
</dbReference>
<evidence type="ECO:0000259" key="13">
    <source>
        <dbReference type="Pfam" id="PF06662"/>
    </source>
</evidence>
<evidence type="ECO:0000259" key="14">
    <source>
        <dbReference type="Pfam" id="PF21174"/>
    </source>
</evidence>
<dbReference type="InterPro" id="IPR039721">
    <property type="entry name" value="C5-epimerase"/>
</dbReference>
<evidence type="ECO:0000256" key="4">
    <source>
        <dbReference type="ARBA" id="ARBA00005093"/>
    </source>
</evidence>
<comment type="catalytic activity">
    <reaction evidence="1">
        <text>[heparosan-N-sulfate](n) = [heparan-N-sulfate](n)</text>
        <dbReference type="Rhea" id="RHEA:20197"/>
        <dbReference type="Rhea" id="RHEA-COMP:9556"/>
        <dbReference type="Rhea" id="RHEA-COMP:9557"/>
        <dbReference type="ChEBI" id="CHEBI:58041"/>
        <dbReference type="ChEBI" id="CHEBI:58287"/>
        <dbReference type="EC" id="5.1.3.17"/>
    </reaction>
</comment>
<keyword evidence="7" id="KW-0812">Transmembrane</keyword>
<feature type="domain" description="D-glucuronyl C5-epimerase beta-sandwich" evidence="14">
    <location>
        <begin position="4"/>
        <end position="48"/>
    </location>
</feature>
<comment type="pathway">
    <text evidence="4">Glycan metabolism; heparan sulfate biosynthesis.</text>
</comment>
<evidence type="ECO:0000256" key="3">
    <source>
        <dbReference type="ARBA" id="ARBA00004841"/>
    </source>
</evidence>
<evidence type="ECO:0000256" key="2">
    <source>
        <dbReference type="ARBA" id="ARBA00004606"/>
    </source>
</evidence>
<evidence type="ECO:0000256" key="8">
    <source>
        <dbReference type="ARBA" id="ARBA00022968"/>
    </source>
</evidence>
<dbReference type="GO" id="GO:0015012">
    <property type="term" value="P:heparan sulfate proteoglycan biosynthetic process"/>
    <property type="evidence" value="ECO:0007669"/>
    <property type="project" value="InterPro"/>
</dbReference>
<dbReference type="Proteomes" id="UP000708208">
    <property type="component" value="Unassembled WGS sequence"/>
</dbReference>
<evidence type="ECO:0000313" key="15">
    <source>
        <dbReference type="EMBL" id="CAG7726961.1"/>
    </source>
</evidence>
<evidence type="ECO:0000256" key="10">
    <source>
        <dbReference type="ARBA" id="ARBA00023136"/>
    </source>
</evidence>
<dbReference type="EMBL" id="CAJVCH010142338">
    <property type="protein sequence ID" value="CAG7726961.1"/>
    <property type="molecule type" value="Genomic_DNA"/>
</dbReference>
<keyword evidence="9" id="KW-1133">Transmembrane helix</keyword>
<evidence type="ECO:0000256" key="11">
    <source>
        <dbReference type="ARBA" id="ARBA00023235"/>
    </source>
</evidence>